<evidence type="ECO:0000259" key="1">
    <source>
        <dbReference type="PROSITE" id="PS50035"/>
    </source>
</evidence>
<organism evidence="2 3">
    <name type="scientific">Arthrobacter ginkgonis</name>
    <dbReference type="NCBI Taxonomy" id="1630594"/>
    <lineage>
        <taxon>Bacteria</taxon>
        <taxon>Bacillati</taxon>
        <taxon>Actinomycetota</taxon>
        <taxon>Actinomycetes</taxon>
        <taxon>Micrococcales</taxon>
        <taxon>Micrococcaceae</taxon>
        <taxon>Arthrobacter</taxon>
    </lineage>
</organism>
<comment type="caution">
    <text evidence="2">The sequence shown here is derived from an EMBL/GenBank/DDBJ whole genome shotgun (WGS) entry which is preliminary data.</text>
</comment>
<proteinExistence type="predicted"/>
<reference evidence="3" key="1">
    <citation type="journal article" date="2019" name="Int. J. Syst. Evol. Microbiol.">
        <title>The Global Catalogue of Microorganisms (GCM) 10K type strain sequencing project: providing services to taxonomists for standard genome sequencing and annotation.</title>
        <authorList>
            <consortium name="The Broad Institute Genomics Platform"/>
            <consortium name="The Broad Institute Genome Sequencing Center for Infectious Disease"/>
            <person name="Wu L."/>
            <person name="Ma J."/>
        </authorList>
    </citation>
    <scope>NUCLEOTIDE SEQUENCE [LARGE SCALE GENOMIC DNA]</scope>
    <source>
        <strain evidence="3">JCM 30742</strain>
    </source>
</reference>
<keyword evidence="3" id="KW-1185">Reference proteome</keyword>
<dbReference type="Pfam" id="PF13091">
    <property type="entry name" value="PLDc_2"/>
    <property type="match status" value="1"/>
</dbReference>
<sequence length="325" mass="35774">MWNMSLTFHGGQVWSEIKDLVAGAGEIHAAIAFLGQDAPDRLPLKSGDVLVVNADKRAVASHATNPFSIEKFIQRGVAVYSSPMLHAKVIATDKHAIIGSANASQHSEDSSEAIVVTDNKTVIKQVQDFVLEEINESLEILGEELTELKKIFEESHPKYTVPGVTGAPSRKGLFPDPLKGFYLSFAEESDLTDEERDQIMLGARRETGYTSDMCQIGGPDDSFPLGSIVIFHDGATFQAPVLVDSHVREAKSGRRKTRYGQRLLRKSGERSRVASTIARHLRESNILMAELDLESGSFELADEVRDALMRVWFKDFNPNSSSANS</sequence>
<dbReference type="CDD" id="cd09117">
    <property type="entry name" value="PLDc_Bfil_DEXD_like"/>
    <property type="match status" value="1"/>
</dbReference>
<dbReference type="InterPro" id="IPR025202">
    <property type="entry name" value="PLD-like_dom"/>
</dbReference>
<accession>A0ABP7C668</accession>
<gene>
    <name evidence="2" type="ORF">GCM10023081_15120</name>
</gene>
<dbReference type="PROSITE" id="PS50035">
    <property type="entry name" value="PLD"/>
    <property type="match status" value="1"/>
</dbReference>
<feature type="domain" description="PLD phosphodiesterase" evidence="1">
    <location>
        <begin position="81"/>
        <end position="107"/>
    </location>
</feature>
<evidence type="ECO:0000313" key="3">
    <source>
        <dbReference type="Proteomes" id="UP001500752"/>
    </source>
</evidence>
<protein>
    <recommendedName>
        <fullName evidence="1">PLD phosphodiesterase domain-containing protein</fullName>
    </recommendedName>
</protein>
<dbReference type="InterPro" id="IPR001736">
    <property type="entry name" value="PLipase_D/transphosphatidylase"/>
</dbReference>
<dbReference type="Proteomes" id="UP001500752">
    <property type="component" value="Unassembled WGS sequence"/>
</dbReference>
<dbReference type="SUPFAM" id="SSF56024">
    <property type="entry name" value="Phospholipase D/nuclease"/>
    <property type="match status" value="1"/>
</dbReference>
<name>A0ABP7C668_9MICC</name>
<dbReference type="EMBL" id="BAABEO010000009">
    <property type="protein sequence ID" value="GAA3677844.1"/>
    <property type="molecule type" value="Genomic_DNA"/>
</dbReference>
<evidence type="ECO:0000313" key="2">
    <source>
        <dbReference type="EMBL" id="GAA3677844.1"/>
    </source>
</evidence>
<dbReference type="Gene3D" id="3.30.870.10">
    <property type="entry name" value="Endonuclease Chain A"/>
    <property type="match status" value="1"/>
</dbReference>